<dbReference type="AlphaFoldDB" id="T1H0E5"/>
<keyword evidence="4" id="KW-0413">Isomerase</keyword>
<dbReference type="HOGENOM" id="CLU_012062_37_1_1"/>
<proteinExistence type="predicted"/>
<evidence type="ECO:0000256" key="4">
    <source>
        <dbReference type="ARBA" id="ARBA00023235"/>
    </source>
</evidence>
<evidence type="ECO:0000256" key="5">
    <source>
        <dbReference type="ARBA" id="ARBA00029569"/>
    </source>
</evidence>
<evidence type="ECO:0000256" key="2">
    <source>
        <dbReference type="ARBA" id="ARBA00013194"/>
    </source>
</evidence>
<dbReference type="SUPFAM" id="SSF48452">
    <property type="entry name" value="TPR-like"/>
    <property type="match status" value="1"/>
</dbReference>
<feature type="repeat" description="TPR" evidence="6">
    <location>
        <begin position="197"/>
        <end position="230"/>
    </location>
</feature>
<dbReference type="Gene3D" id="2.40.100.10">
    <property type="entry name" value="Cyclophilin-like"/>
    <property type="match status" value="1"/>
</dbReference>
<evidence type="ECO:0000313" key="8">
    <source>
        <dbReference type="EnsemblMetazoa" id="MESCA009620-PA"/>
    </source>
</evidence>
<dbReference type="PANTHER" id="PTHR46512">
    <property type="entry name" value="PEPTIDYLPROLYL ISOMERASE"/>
    <property type="match status" value="1"/>
</dbReference>
<evidence type="ECO:0000259" key="7">
    <source>
        <dbReference type="PROSITE" id="PS50072"/>
    </source>
</evidence>
<dbReference type="InterPro" id="IPR011990">
    <property type="entry name" value="TPR-like_helical_dom_sf"/>
</dbReference>
<feature type="domain" description="PPIase cyclophilin-type" evidence="7">
    <location>
        <begin position="1"/>
        <end position="65"/>
    </location>
</feature>
<keyword evidence="3" id="KW-0697">Rotamase</keyword>
<dbReference type="InterPro" id="IPR019734">
    <property type="entry name" value="TPR_rpt"/>
</dbReference>
<evidence type="ECO:0000313" key="9">
    <source>
        <dbReference type="Proteomes" id="UP000015102"/>
    </source>
</evidence>
<dbReference type="PANTHER" id="PTHR46512:SF9">
    <property type="entry name" value="PEPTIDYLPROLYL ISOMERASE"/>
    <property type="match status" value="1"/>
</dbReference>
<dbReference type="SUPFAM" id="SSF50891">
    <property type="entry name" value="Cyclophilin-like"/>
    <property type="match status" value="1"/>
</dbReference>
<evidence type="ECO:0000256" key="6">
    <source>
        <dbReference type="PROSITE-ProRule" id="PRU00339"/>
    </source>
</evidence>
<dbReference type="EnsemblMetazoa" id="MESCA009620-RA">
    <property type="protein sequence ID" value="MESCA009620-PA"/>
    <property type="gene ID" value="MESCA009620"/>
</dbReference>
<dbReference type="InterPro" id="IPR050754">
    <property type="entry name" value="FKBP4/5/8-like"/>
</dbReference>
<protein>
    <recommendedName>
        <fullName evidence="2">peptidylprolyl isomerase</fullName>
        <ecNumber evidence="2">5.2.1.8</ecNumber>
    </recommendedName>
    <alternativeName>
        <fullName evidence="5">Rotamase</fullName>
    </alternativeName>
</protein>
<dbReference type="EC" id="5.2.1.8" evidence="2"/>
<dbReference type="Proteomes" id="UP000015102">
    <property type="component" value="Unassembled WGS sequence"/>
</dbReference>
<name>T1H0E5_MEGSC</name>
<dbReference type="PROSITE" id="PS50005">
    <property type="entry name" value="TPR"/>
    <property type="match status" value="1"/>
</dbReference>
<dbReference type="GO" id="GO:0003755">
    <property type="term" value="F:peptidyl-prolyl cis-trans isomerase activity"/>
    <property type="evidence" value="ECO:0007669"/>
    <property type="project" value="UniProtKB-EC"/>
</dbReference>
<keyword evidence="9" id="KW-1185">Reference proteome</keyword>
<dbReference type="OMA" id="VNPKCFL"/>
<dbReference type="Pfam" id="PF00160">
    <property type="entry name" value="Pro_isomerase"/>
    <property type="match status" value="1"/>
</dbReference>
<reference evidence="8" key="2">
    <citation type="submission" date="2015-06" db="UniProtKB">
        <authorList>
            <consortium name="EnsemblMetazoa"/>
        </authorList>
    </citation>
    <scope>IDENTIFICATION</scope>
</reference>
<keyword evidence="6" id="KW-0802">TPR repeat</keyword>
<dbReference type="InterPro" id="IPR029000">
    <property type="entry name" value="Cyclophilin-like_dom_sf"/>
</dbReference>
<dbReference type="InterPro" id="IPR002130">
    <property type="entry name" value="Cyclophilin-type_PPIase_dom"/>
</dbReference>
<evidence type="ECO:0000256" key="1">
    <source>
        <dbReference type="ARBA" id="ARBA00000971"/>
    </source>
</evidence>
<dbReference type="Gene3D" id="1.25.40.10">
    <property type="entry name" value="Tetratricopeptide repeat domain"/>
    <property type="match status" value="1"/>
</dbReference>
<comment type="catalytic activity">
    <reaction evidence="1">
        <text>[protein]-peptidylproline (omega=180) = [protein]-peptidylproline (omega=0)</text>
        <dbReference type="Rhea" id="RHEA:16237"/>
        <dbReference type="Rhea" id="RHEA-COMP:10747"/>
        <dbReference type="Rhea" id="RHEA-COMP:10748"/>
        <dbReference type="ChEBI" id="CHEBI:83833"/>
        <dbReference type="ChEBI" id="CHEBI:83834"/>
        <dbReference type="EC" id="5.2.1.8"/>
    </reaction>
</comment>
<dbReference type="STRING" id="36166.T1H0E5"/>
<evidence type="ECO:0000256" key="3">
    <source>
        <dbReference type="ARBA" id="ARBA00023110"/>
    </source>
</evidence>
<dbReference type="EMBL" id="CAQQ02374472">
    <property type="status" value="NOT_ANNOTATED_CDS"/>
    <property type="molecule type" value="Genomic_DNA"/>
</dbReference>
<dbReference type="PROSITE" id="PS50072">
    <property type="entry name" value="CSA_PPIASE_2"/>
    <property type="match status" value="1"/>
</dbReference>
<organism evidence="8 9">
    <name type="scientific">Megaselia scalaris</name>
    <name type="common">Humpbacked fly</name>
    <name type="synonym">Phora scalaris</name>
    <dbReference type="NCBI Taxonomy" id="36166"/>
    <lineage>
        <taxon>Eukaryota</taxon>
        <taxon>Metazoa</taxon>
        <taxon>Ecdysozoa</taxon>
        <taxon>Arthropoda</taxon>
        <taxon>Hexapoda</taxon>
        <taxon>Insecta</taxon>
        <taxon>Pterygota</taxon>
        <taxon>Neoptera</taxon>
        <taxon>Endopterygota</taxon>
        <taxon>Diptera</taxon>
        <taxon>Brachycera</taxon>
        <taxon>Muscomorpha</taxon>
        <taxon>Platypezoidea</taxon>
        <taxon>Phoridae</taxon>
        <taxon>Megaseliini</taxon>
        <taxon>Megaselia</taxon>
    </lineage>
</organism>
<accession>T1H0E5</accession>
<reference evidence="9" key="1">
    <citation type="submission" date="2013-02" db="EMBL/GenBank/DDBJ databases">
        <authorList>
            <person name="Hughes D."/>
        </authorList>
    </citation>
    <scope>NUCLEOTIDE SEQUENCE</scope>
    <source>
        <strain>Durham</strain>
        <strain evidence="9">NC isolate 2 -- Noor lab</strain>
    </source>
</reference>
<sequence>MTNCSMPNTNNSQFFIATVECHHMNGSNVVFGKVLRGLGVIVEVEKFSDQEGKSSRKVFIANCGEIKPGEDWGFCEMDGTADTLPPYPQDWERKNDRFEPYQINEVLTLIRNSGNQFFKSGKYLQGLRKYRKAERYLNMFQNKYSCKEAELNGTKETIDKFIVLNNLNIAAVDLKLMNYQAVLEKCNEAILLDPNNSKAYFRRGLAHKFLKNYDESLNDFKVANMLTPGDKLIAQEAQQVQKLHKEYYDLQRDKLKNLFKY</sequence>